<protein>
    <submittedName>
        <fullName evidence="1">Uncharacterized protein</fullName>
    </submittedName>
</protein>
<proteinExistence type="predicted"/>
<comment type="caution">
    <text evidence="1">The sequence shown here is derived from an EMBL/GenBank/DDBJ whole genome shotgun (WGS) entry which is preliminary data.</text>
</comment>
<sequence length="441" mass="48477">MSLTDDFLAAATTRGPKPSAILAAVAPQLDATGYMGRCLSRPAFLEAEEYHRLASDLDLLHSALTRIPERLFGGDLAAFALAVGLTEEQAAAVVRGRGTAPSRFARADMYKDGDGFHLLEINMGSTAGGVDNPILNKAMLELPFIADFVERHRLDYTETMEEVVRTILTEAKVPTGVRPTMAIADFPDSYPDLERQLHKIGAMLTPMGIDALPCPVDALEYKDDRVWLGDRPIDIVFRLFMIEDLLKPGAVAMLDPVLQASERGHVAIFTPLDAELYGSKGCLALLSDEAYRDRYSPDELAALDRILPWTRMVRRGPVTVDGRKTDLLEYAVAAREELVLKPTSLHGGDGVLLGWRSDPQTWAARLDEAMDKPWVLQRRVRPVPETFLTDDGEEEWLLTWGAFLVSQGLGGFWVRGSQELDGGIVNIATGATASCCFFRTS</sequence>
<accession>A0A4R4XEF4</accession>
<dbReference type="EMBL" id="SMKR01000015">
    <property type="protein sequence ID" value="TDD29044.1"/>
    <property type="molecule type" value="Genomic_DNA"/>
</dbReference>
<name>A0A4R4XEF4_9ACTN</name>
<dbReference type="SUPFAM" id="SSF56059">
    <property type="entry name" value="Glutathione synthetase ATP-binding domain-like"/>
    <property type="match status" value="1"/>
</dbReference>
<keyword evidence="2" id="KW-1185">Reference proteome</keyword>
<dbReference type="RefSeq" id="WP_132316926.1">
    <property type="nucleotide sequence ID" value="NZ_SMKR01000015.1"/>
</dbReference>
<dbReference type="OrthoDB" id="8041036at2"/>
<reference evidence="1 2" key="1">
    <citation type="submission" date="2019-02" db="EMBL/GenBank/DDBJ databases">
        <title>Draft genome sequences of novel Actinobacteria.</title>
        <authorList>
            <person name="Sahin N."/>
            <person name="Ay H."/>
            <person name="Saygin H."/>
        </authorList>
    </citation>
    <scope>NUCLEOTIDE SEQUENCE [LARGE SCALE GENOMIC DNA]</scope>
    <source>
        <strain evidence="1 2">16K104</strain>
    </source>
</reference>
<organism evidence="1 2">
    <name type="scientific">Kribbella turkmenica</name>
    <dbReference type="NCBI Taxonomy" id="2530375"/>
    <lineage>
        <taxon>Bacteria</taxon>
        <taxon>Bacillati</taxon>
        <taxon>Actinomycetota</taxon>
        <taxon>Actinomycetes</taxon>
        <taxon>Propionibacteriales</taxon>
        <taxon>Kribbellaceae</taxon>
        <taxon>Kribbella</taxon>
    </lineage>
</organism>
<evidence type="ECO:0000313" key="1">
    <source>
        <dbReference type="EMBL" id="TDD29044.1"/>
    </source>
</evidence>
<dbReference type="Proteomes" id="UP000295172">
    <property type="component" value="Unassembled WGS sequence"/>
</dbReference>
<dbReference type="AlphaFoldDB" id="A0A4R4XEF4"/>
<gene>
    <name evidence="1" type="ORF">E1218_05620</name>
</gene>
<evidence type="ECO:0000313" key="2">
    <source>
        <dbReference type="Proteomes" id="UP000295172"/>
    </source>
</evidence>